<evidence type="ECO:0000313" key="3">
    <source>
        <dbReference type="Proteomes" id="UP001596071"/>
    </source>
</evidence>
<protein>
    <submittedName>
        <fullName evidence="2">Carboxymuconolactone decarboxylase family protein</fullName>
    </submittedName>
</protein>
<comment type="caution">
    <text evidence="2">The sequence shown here is derived from an EMBL/GenBank/DDBJ whole genome shotgun (WGS) entry which is preliminary data.</text>
</comment>
<feature type="domain" description="Carboxymuconolactone decarboxylase-like" evidence="1">
    <location>
        <begin position="27"/>
        <end position="109"/>
    </location>
</feature>
<sequence>MSEGLAYFKEVYGAVPEWVVKMHEYRPDALDHYTSLRSAIMEDGLLSRKEKDLLLVGINAARCYERSMVYHTKGAIDGGATIPELIEYLLVAYRHGGLESMQTGIKAVKYARSLNGLPEGQVPYGVCNEHILSYFISILDEEDAWFVSNILKAPEELCNDLLLVRGVVSAKMKFLLMVGIYSSGLQGTEAGKWMEKARANGATEGELAEVGLICLLTAGIPAWFEVSDSLREGGH</sequence>
<organism evidence="2 3">
    <name type="scientific">Sporosarcina koreensis</name>
    <dbReference type="NCBI Taxonomy" id="334735"/>
    <lineage>
        <taxon>Bacteria</taxon>
        <taxon>Bacillati</taxon>
        <taxon>Bacillota</taxon>
        <taxon>Bacilli</taxon>
        <taxon>Bacillales</taxon>
        <taxon>Caryophanaceae</taxon>
        <taxon>Sporosarcina</taxon>
    </lineage>
</organism>
<dbReference type="Pfam" id="PF02627">
    <property type="entry name" value="CMD"/>
    <property type="match status" value="1"/>
</dbReference>
<dbReference type="RefSeq" id="WP_381447567.1">
    <property type="nucleotide sequence ID" value="NZ_JBHSNP010000029.1"/>
</dbReference>
<evidence type="ECO:0000313" key="2">
    <source>
        <dbReference type="EMBL" id="MFC5605079.1"/>
    </source>
</evidence>
<dbReference type="InterPro" id="IPR029032">
    <property type="entry name" value="AhpD-like"/>
</dbReference>
<proteinExistence type="predicted"/>
<dbReference type="EMBL" id="JBHSNP010000029">
    <property type="protein sequence ID" value="MFC5605079.1"/>
    <property type="molecule type" value="Genomic_DNA"/>
</dbReference>
<dbReference type="PANTHER" id="PTHR33930">
    <property type="entry name" value="ALKYL HYDROPEROXIDE REDUCTASE AHPD"/>
    <property type="match status" value="1"/>
</dbReference>
<dbReference type="SUPFAM" id="SSF69118">
    <property type="entry name" value="AhpD-like"/>
    <property type="match status" value="2"/>
</dbReference>
<evidence type="ECO:0000259" key="1">
    <source>
        <dbReference type="Pfam" id="PF02627"/>
    </source>
</evidence>
<accession>A0ABW0U4F7</accession>
<dbReference type="InterPro" id="IPR003779">
    <property type="entry name" value="CMD-like"/>
</dbReference>
<dbReference type="PANTHER" id="PTHR33930:SF2">
    <property type="entry name" value="BLR3452 PROTEIN"/>
    <property type="match status" value="1"/>
</dbReference>
<dbReference type="Gene3D" id="1.20.1290.10">
    <property type="entry name" value="AhpD-like"/>
    <property type="match status" value="2"/>
</dbReference>
<reference evidence="3" key="1">
    <citation type="journal article" date="2019" name="Int. J. Syst. Evol. Microbiol.">
        <title>The Global Catalogue of Microorganisms (GCM) 10K type strain sequencing project: providing services to taxonomists for standard genome sequencing and annotation.</title>
        <authorList>
            <consortium name="The Broad Institute Genomics Platform"/>
            <consortium name="The Broad Institute Genome Sequencing Center for Infectious Disease"/>
            <person name="Wu L."/>
            <person name="Ma J."/>
        </authorList>
    </citation>
    <scope>NUCLEOTIDE SEQUENCE [LARGE SCALE GENOMIC DNA]</scope>
    <source>
        <strain evidence="3">KACC 11299</strain>
    </source>
</reference>
<gene>
    <name evidence="2" type="ORF">ACFPTP_17710</name>
</gene>
<name>A0ABW0U4F7_9BACL</name>
<dbReference type="Proteomes" id="UP001596071">
    <property type="component" value="Unassembled WGS sequence"/>
</dbReference>
<keyword evidence="3" id="KW-1185">Reference proteome</keyword>